<dbReference type="AlphaFoldDB" id="A0AAE9SNE7"/>
<evidence type="ECO:0000313" key="2">
    <source>
        <dbReference type="EMBL" id="UTZ29886.1"/>
    </source>
</evidence>
<feature type="transmembrane region" description="Helical" evidence="1">
    <location>
        <begin position="41"/>
        <end position="61"/>
    </location>
</feature>
<organism evidence="2 3">
    <name type="scientific">Vibrio campbellii</name>
    <dbReference type="NCBI Taxonomy" id="680"/>
    <lineage>
        <taxon>Bacteria</taxon>
        <taxon>Pseudomonadati</taxon>
        <taxon>Pseudomonadota</taxon>
        <taxon>Gammaproteobacteria</taxon>
        <taxon>Vibrionales</taxon>
        <taxon>Vibrionaceae</taxon>
        <taxon>Vibrio</taxon>
    </lineage>
</organism>
<protein>
    <submittedName>
        <fullName evidence="2">Uncharacterized protein</fullName>
    </submittedName>
</protein>
<keyword evidence="1" id="KW-0812">Transmembrane</keyword>
<keyword evidence="2" id="KW-0614">Plasmid</keyword>
<feature type="transmembrane region" description="Helical" evidence="1">
    <location>
        <begin position="101"/>
        <end position="118"/>
    </location>
</feature>
<evidence type="ECO:0000256" key="1">
    <source>
        <dbReference type="SAM" id="Phobius"/>
    </source>
</evidence>
<gene>
    <name evidence="2" type="ORF">HB761_24835</name>
</gene>
<reference evidence="2" key="1">
    <citation type="submission" date="2020-03" db="EMBL/GenBank/DDBJ databases">
        <title>Five strains of Vibrio campbellii isolated from Mariana Trench.</title>
        <authorList>
            <person name="Liang J."/>
            <person name="Zhang X.-H."/>
        </authorList>
    </citation>
    <scope>NUCLEOTIDE SEQUENCE</scope>
    <source>
        <strain evidence="2">LJC014</strain>
        <plasmid evidence="2">unnamed1</plasmid>
    </source>
</reference>
<sequence length="161" mass="17992">MVISEQLKWFYAGLTGFCSAYFLALFSFTGKPTPWLECSTILFATALPMFAAFTLAHITLIEDKASDEVTEKLLEQAWIHDLTVAAARIFTLAMITLIGHFSWIAAIIMVAISIYVAMKLRKFRAQATTDKKALIEDKNTNEFPLFQLSPVSIAVNKALYS</sequence>
<keyword evidence="1" id="KW-1133">Transmembrane helix</keyword>
<feature type="transmembrane region" description="Helical" evidence="1">
    <location>
        <begin position="9"/>
        <end position="29"/>
    </location>
</feature>
<dbReference type="EMBL" id="CP050469">
    <property type="protein sequence ID" value="UTZ29886.1"/>
    <property type="molecule type" value="Genomic_DNA"/>
</dbReference>
<evidence type="ECO:0000313" key="3">
    <source>
        <dbReference type="Proteomes" id="UP001058687"/>
    </source>
</evidence>
<geneLocation type="plasmid" evidence="2 3">
    <name>unnamed1</name>
</geneLocation>
<proteinExistence type="predicted"/>
<name>A0AAE9SNE7_9VIBR</name>
<accession>A0AAE9SNE7</accession>
<dbReference type="Proteomes" id="UP001058687">
    <property type="component" value="Plasmid unnamed1"/>
</dbReference>
<dbReference type="RefSeq" id="WP_255944433.1">
    <property type="nucleotide sequence ID" value="NZ_CP050469.1"/>
</dbReference>
<keyword evidence="1" id="KW-0472">Membrane</keyword>